<dbReference type="RefSeq" id="WP_007861095.1">
    <property type="nucleotide sequence ID" value="NZ_KQ235877.1"/>
</dbReference>
<name>A0A0J9C7D1_9FIRM</name>
<evidence type="ECO:0000313" key="10">
    <source>
        <dbReference type="Proteomes" id="UP000037392"/>
    </source>
</evidence>
<protein>
    <recommendedName>
        <fullName evidence="8">ABC transmembrane type-1 domain-containing protein</fullName>
    </recommendedName>
</protein>
<dbReference type="InterPro" id="IPR000515">
    <property type="entry name" value="MetI-like"/>
</dbReference>
<dbReference type="CDD" id="cd06261">
    <property type="entry name" value="TM_PBP2"/>
    <property type="match status" value="1"/>
</dbReference>
<comment type="subcellular location">
    <subcellularLocation>
        <location evidence="1 7">Cell membrane</location>
        <topology evidence="1 7">Multi-pass membrane protein</topology>
    </subcellularLocation>
</comment>
<evidence type="ECO:0000256" key="7">
    <source>
        <dbReference type="RuleBase" id="RU363032"/>
    </source>
</evidence>
<accession>A0A0J9C7D1</accession>
<evidence type="ECO:0000256" key="5">
    <source>
        <dbReference type="ARBA" id="ARBA00022989"/>
    </source>
</evidence>
<keyword evidence="3" id="KW-1003">Cell membrane</keyword>
<keyword evidence="4 7" id="KW-0812">Transmembrane</keyword>
<reference evidence="9 10" key="1">
    <citation type="submission" date="2011-04" db="EMBL/GenBank/DDBJ databases">
        <title>The Genome Sequence of Clostridium citroniae WAL-19142.</title>
        <authorList>
            <consortium name="The Broad Institute Genome Sequencing Platform"/>
            <person name="Earl A."/>
            <person name="Ward D."/>
            <person name="Feldgarden M."/>
            <person name="Gevers D."/>
            <person name="Warren Y.A."/>
            <person name="Tyrrell K.L."/>
            <person name="Citron D.M."/>
            <person name="Goldstein E.J."/>
            <person name="Daigneault M."/>
            <person name="Allen-Vercoe E."/>
            <person name="Young S.K."/>
            <person name="Zeng Q."/>
            <person name="Gargeya S."/>
            <person name="Fitzgerald M."/>
            <person name="Haas B."/>
            <person name="Abouelleil A."/>
            <person name="Alvarado L."/>
            <person name="Arachchi H.M."/>
            <person name="Berlin A."/>
            <person name="Brown A."/>
            <person name="Chapman S.B."/>
            <person name="Chen Z."/>
            <person name="Dunbar C."/>
            <person name="Freedman E."/>
            <person name="Gearin G."/>
            <person name="Gellesch M."/>
            <person name="Goldberg J."/>
            <person name="Griggs A."/>
            <person name="Gujja S."/>
            <person name="Heilman E.R."/>
            <person name="Heiman D."/>
            <person name="Howarth C."/>
            <person name="Larson L."/>
            <person name="Lui A."/>
            <person name="MacDonald P.J."/>
            <person name="Mehta T."/>
            <person name="Montmayeur A."/>
            <person name="Murphy C."/>
            <person name="Neiman D."/>
            <person name="Pearson M."/>
            <person name="Priest M."/>
            <person name="Roberts A."/>
            <person name="Saif S."/>
            <person name="Shea T."/>
            <person name="Shenoy N."/>
            <person name="Sisk P."/>
            <person name="Stolte C."/>
            <person name="Sykes S."/>
            <person name="White J."/>
            <person name="Yandava C."/>
            <person name="Wortman J."/>
            <person name="Nusbaum C."/>
            <person name="Birren B."/>
        </authorList>
    </citation>
    <scope>NUCLEOTIDE SEQUENCE [LARGE SCALE GENOMIC DNA]</scope>
    <source>
        <strain evidence="9 10">WAL-19142</strain>
    </source>
</reference>
<dbReference type="AlphaFoldDB" id="A0A0J9C7D1"/>
<proteinExistence type="inferred from homology"/>
<dbReference type="PROSITE" id="PS50928">
    <property type="entry name" value="ABC_TM1"/>
    <property type="match status" value="1"/>
</dbReference>
<dbReference type="PANTHER" id="PTHR43163:SF6">
    <property type="entry name" value="DIPEPTIDE TRANSPORT SYSTEM PERMEASE PROTEIN DPPB-RELATED"/>
    <property type="match status" value="1"/>
</dbReference>
<dbReference type="EMBL" id="ADLK01000017">
    <property type="protein sequence ID" value="KMW21013.1"/>
    <property type="molecule type" value="Genomic_DNA"/>
</dbReference>
<keyword evidence="6 7" id="KW-0472">Membrane</keyword>
<evidence type="ECO:0000256" key="3">
    <source>
        <dbReference type="ARBA" id="ARBA00022475"/>
    </source>
</evidence>
<evidence type="ECO:0000313" key="9">
    <source>
        <dbReference type="EMBL" id="KMW21013.1"/>
    </source>
</evidence>
<evidence type="ECO:0000256" key="6">
    <source>
        <dbReference type="ARBA" id="ARBA00023136"/>
    </source>
</evidence>
<dbReference type="Pfam" id="PF00528">
    <property type="entry name" value="BPD_transp_1"/>
    <property type="match status" value="1"/>
</dbReference>
<dbReference type="GO" id="GO:0055085">
    <property type="term" value="P:transmembrane transport"/>
    <property type="evidence" value="ECO:0007669"/>
    <property type="project" value="InterPro"/>
</dbReference>
<dbReference type="InterPro" id="IPR035906">
    <property type="entry name" value="MetI-like_sf"/>
</dbReference>
<evidence type="ECO:0000256" key="4">
    <source>
        <dbReference type="ARBA" id="ARBA00022692"/>
    </source>
</evidence>
<feature type="transmembrane region" description="Helical" evidence="7">
    <location>
        <begin position="99"/>
        <end position="121"/>
    </location>
</feature>
<comment type="similarity">
    <text evidence="7">Belongs to the binding-protein-dependent transport system permease family.</text>
</comment>
<dbReference type="Gene3D" id="1.10.3720.10">
    <property type="entry name" value="MetI-like"/>
    <property type="match status" value="1"/>
</dbReference>
<organism evidence="9 10">
    <name type="scientific">[Clostridium] citroniae WAL-19142</name>
    <dbReference type="NCBI Taxonomy" id="742734"/>
    <lineage>
        <taxon>Bacteria</taxon>
        <taxon>Bacillati</taxon>
        <taxon>Bacillota</taxon>
        <taxon>Clostridia</taxon>
        <taxon>Lachnospirales</taxon>
        <taxon>Lachnospiraceae</taxon>
        <taxon>Enterocloster</taxon>
    </lineage>
</organism>
<sequence>MGKYIGKRLLTSVVILFGVSVIVFFLVMSIPGDPYSGMYSPDIPPEQIAAKLEELGANDPWPVQYVKWLGRVVTGDFGYSIWYKTPVIGIILDRLGNTALLACAAIALSTLLGITVGIYSARHKKGIVDNTSSILAFAAISIPSFFFGMVLIKIFGVNLKLLPISGMVTVSANPVTGPAYVLDVAKHMILPTIVLGLMNAATMMRYTRASMVDIQSMDYIRTARAKGLPERKVIYKHGLKNALSQIITILSQQIPSLLSGSLLTETVFLWPGVGRLNFEAVNHRDYPLIMGIVLILASFTLIANLIADISYALIDPRVLHEEKG</sequence>
<keyword evidence="5 7" id="KW-1133">Transmembrane helix</keyword>
<dbReference type="InterPro" id="IPR045621">
    <property type="entry name" value="BPD_transp_1_N"/>
</dbReference>
<feature type="transmembrane region" description="Helical" evidence="7">
    <location>
        <begin position="133"/>
        <end position="155"/>
    </location>
</feature>
<feature type="transmembrane region" description="Helical" evidence="7">
    <location>
        <begin position="9"/>
        <end position="30"/>
    </location>
</feature>
<feature type="transmembrane region" description="Helical" evidence="7">
    <location>
        <begin position="288"/>
        <end position="314"/>
    </location>
</feature>
<dbReference type="GO" id="GO:0005886">
    <property type="term" value="C:plasma membrane"/>
    <property type="evidence" value="ECO:0007669"/>
    <property type="project" value="UniProtKB-SubCell"/>
</dbReference>
<evidence type="ECO:0000256" key="1">
    <source>
        <dbReference type="ARBA" id="ARBA00004651"/>
    </source>
</evidence>
<dbReference type="OrthoDB" id="9806409at2"/>
<evidence type="ECO:0000256" key="2">
    <source>
        <dbReference type="ARBA" id="ARBA00022448"/>
    </source>
</evidence>
<dbReference type="PATRIC" id="fig|742734.4.peg.1991"/>
<keyword evidence="2 7" id="KW-0813">Transport</keyword>
<dbReference type="SUPFAM" id="SSF161098">
    <property type="entry name" value="MetI-like"/>
    <property type="match status" value="1"/>
</dbReference>
<dbReference type="Pfam" id="PF19300">
    <property type="entry name" value="BPD_transp_1_N"/>
    <property type="match status" value="1"/>
</dbReference>
<gene>
    <name evidence="9" type="ORF">HMPREF9470_01857</name>
</gene>
<feature type="domain" description="ABC transmembrane type-1" evidence="8">
    <location>
        <begin position="95"/>
        <end position="307"/>
    </location>
</feature>
<dbReference type="GeneID" id="93164467"/>
<dbReference type="PANTHER" id="PTHR43163">
    <property type="entry name" value="DIPEPTIDE TRANSPORT SYSTEM PERMEASE PROTEIN DPPB-RELATED"/>
    <property type="match status" value="1"/>
</dbReference>
<evidence type="ECO:0000259" key="8">
    <source>
        <dbReference type="PROSITE" id="PS50928"/>
    </source>
</evidence>
<dbReference type="Proteomes" id="UP000037392">
    <property type="component" value="Unassembled WGS sequence"/>
</dbReference>
<comment type="caution">
    <text evidence="9">The sequence shown here is derived from an EMBL/GenBank/DDBJ whole genome shotgun (WGS) entry which is preliminary data.</text>
</comment>